<sequence length="98" mass="10770">MDDKARIERLEREAVAHRQELDILIGRLNAVHGVLFQMLADRENSAEVLTANLAAANERIAADLLQSPLPETTVAEHQRVAGELLAVANNVRLGLQKP</sequence>
<evidence type="ECO:0000256" key="1">
    <source>
        <dbReference type="SAM" id="Coils"/>
    </source>
</evidence>
<proteinExistence type="predicted"/>
<accession>A0AB34TDD8</accession>
<dbReference type="Proteomes" id="UP000037632">
    <property type="component" value="Unassembled WGS sequence"/>
</dbReference>
<dbReference type="EMBL" id="JZIW01000009">
    <property type="protein sequence ID" value="KOO75336.1"/>
    <property type="molecule type" value="Genomic_DNA"/>
</dbReference>
<protein>
    <submittedName>
        <fullName evidence="2">Uncharacterized protein</fullName>
    </submittedName>
</protein>
<comment type="caution">
    <text evidence="2">The sequence shown here is derived from an EMBL/GenBank/DDBJ whole genome shotgun (WGS) entry which is preliminary data.</text>
</comment>
<organism evidence="2 3">
    <name type="scientific">Stenotrophomonas maltophilia</name>
    <name type="common">Pseudomonas maltophilia</name>
    <name type="synonym">Xanthomonas maltophilia</name>
    <dbReference type="NCBI Taxonomy" id="40324"/>
    <lineage>
        <taxon>Bacteria</taxon>
        <taxon>Pseudomonadati</taxon>
        <taxon>Pseudomonadota</taxon>
        <taxon>Gammaproteobacteria</taxon>
        <taxon>Lysobacterales</taxon>
        <taxon>Lysobacteraceae</taxon>
        <taxon>Stenotrophomonas</taxon>
        <taxon>Stenotrophomonas maltophilia group</taxon>
    </lineage>
</organism>
<feature type="coiled-coil region" evidence="1">
    <location>
        <begin position="7"/>
        <end position="59"/>
    </location>
</feature>
<gene>
    <name evidence="2" type="ORF">VL23_17480</name>
</gene>
<name>A0AB34TDD8_STEMA</name>
<evidence type="ECO:0000313" key="2">
    <source>
        <dbReference type="EMBL" id="KOO75336.1"/>
    </source>
</evidence>
<dbReference type="AlphaFoldDB" id="A0AB34TDD8"/>
<reference evidence="2 3" key="1">
    <citation type="journal article" date="2015" name="Antimicrob. Agents Chemother.">
        <title>Whole-Genome Sequencing Identifies Emergence of a Quinolone Resistance Mutation in a Case of Stenotrophomonas maltophilia Bacteremia.</title>
        <authorList>
            <person name="Pak T.R."/>
            <person name="Altman D.R."/>
            <person name="Attie O."/>
            <person name="Sebra R."/>
            <person name="Hamula C.L."/>
            <person name="Lewis M."/>
            <person name="Deikus G."/>
            <person name="Newman L.C."/>
            <person name="Fang G."/>
            <person name="Hand J."/>
            <person name="Papel G."/>
            <person name="Wallach F."/>
            <person name="Schadt E.E."/>
            <person name="Huprikar S."/>
            <person name="van Bakel H."/>
            <person name="Kasarskis A."/>
            <person name="Bashir A."/>
        </authorList>
    </citation>
    <scope>NUCLEOTIDE SEQUENCE [LARGE SCALE GENOMIC DNA]</scope>
    <source>
        <strain evidence="2 3">ISMMS6</strain>
    </source>
</reference>
<keyword evidence="1" id="KW-0175">Coiled coil</keyword>
<evidence type="ECO:0000313" key="3">
    <source>
        <dbReference type="Proteomes" id="UP000037632"/>
    </source>
</evidence>
<dbReference type="RefSeq" id="WP_053462878.1">
    <property type="nucleotide sequence ID" value="NZ_JZIW01000009.1"/>
</dbReference>